<feature type="transmembrane region" description="Helical" evidence="1">
    <location>
        <begin position="6"/>
        <end position="23"/>
    </location>
</feature>
<accession>A0A366E0R7</accession>
<gene>
    <name evidence="2" type="ORF">DES48_10879</name>
</gene>
<dbReference type="EMBL" id="QNRI01000008">
    <property type="protein sequence ID" value="RBO95369.1"/>
    <property type="molecule type" value="Genomic_DNA"/>
</dbReference>
<feature type="transmembrane region" description="Helical" evidence="1">
    <location>
        <begin position="35"/>
        <end position="62"/>
    </location>
</feature>
<proteinExistence type="predicted"/>
<evidence type="ECO:0000313" key="3">
    <source>
        <dbReference type="Proteomes" id="UP000252254"/>
    </source>
</evidence>
<evidence type="ECO:0000313" key="2">
    <source>
        <dbReference type="EMBL" id="RBO95369.1"/>
    </source>
</evidence>
<sequence>MIIGYVFYSFILLATLFVSYFYIHYAMKTTTIGLYANVIVASVMQLSAYALAVFGWFLYTFLQHTSHFFIGLQIAIWVFVICEVCLISIVLYQYKKEEIIRLASNVWSFSKRNYFKLVKRMKSVRNIKKKEEA</sequence>
<keyword evidence="1" id="KW-0812">Transmembrane</keyword>
<protein>
    <submittedName>
        <fullName evidence="2">Uncharacterized protein</fullName>
    </submittedName>
</protein>
<organism evidence="2 3">
    <name type="scientific">Paraliobacillus ryukyuensis</name>
    <dbReference type="NCBI Taxonomy" id="200904"/>
    <lineage>
        <taxon>Bacteria</taxon>
        <taxon>Bacillati</taxon>
        <taxon>Bacillota</taxon>
        <taxon>Bacilli</taxon>
        <taxon>Bacillales</taxon>
        <taxon>Bacillaceae</taxon>
        <taxon>Paraliobacillus</taxon>
    </lineage>
</organism>
<comment type="caution">
    <text evidence="2">The sequence shown here is derived from an EMBL/GenBank/DDBJ whole genome shotgun (WGS) entry which is preliminary data.</text>
</comment>
<keyword evidence="3" id="KW-1185">Reference proteome</keyword>
<dbReference type="AlphaFoldDB" id="A0A366E0R7"/>
<feature type="transmembrane region" description="Helical" evidence="1">
    <location>
        <begin position="68"/>
        <end position="92"/>
    </location>
</feature>
<name>A0A366E0R7_9BACI</name>
<dbReference type="RefSeq" id="WP_113869370.1">
    <property type="nucleotide sequence ID" value="NZ_BAABQN010000012.1"/>
</dbReference>
<dbReference type="Proteomes" id="UP000252254">
    <property type="component" value="Unassembled WGS sequence"/>
</dbReference>
<reference evidence="2 3" key="1">
    <citation type="submission" date="2018-06" db="EMBL/GenBank/DDBJ databases">
        <title>Genomic Encyclopedia of Type Strains, Phase IV (KMG-IV): sequencing the most valuable type-strain genomes for metagenomic binning, comparative biology and taxonomic classification.</title>
        <authorList>
            <person name="Goeker M."/>
        </authorList>
    </citation>
    <scope>NUCLEOTIDE SEQUENCE [LARGE SCALE GENOMIC DNA]</scope>
    <source>
        <strain evidence="2 3">DSM 15140</strain>
    </source>
</reference>
<evidence type="ECO:0000256" key="1">
    <source>
        <dbReference type="SAM" id="Phobius"/>
    </source>
</evidence>
<keyword evidence="1" id="KW-0472">Membrane</keyword>
<dbReference type="OrthoDB" id="2970234at2"/>
<keyword evidence="1" id="KW-1133">Transmembrane helix</keyword>